<gene>
    <name evidence="1" type="ORF">FCL54_14790</name>
</gene>
<protein>
    <recommendedName>
        <fullName evidence="3">PD-(D/E)XK nuclease superfamily protein</fullName>
    </recommendedName>
</protein>
<dbReference type="Pfam" id="PF14281">
    <property type="entry name" value="PDDEXK_4"/>
    <property type="match status" value="1"/>
</dbReference>
<proteinExistence type="predicted"/>
<comment type="caution">
    <text evidence="1">The sequence shown here is derived from an EMBL/GenBank/DDBJ whole genome shotgun (WGS) entry which is preliminary data.</text>
</comment>
<dbReference type="InterPro" id="IPR029470">
    <property type="entry name" value="PDDEXK_4"/>
</dbReference>
<evidence type="ECO:0000313" key="2">
    <source>
        <dbReference type="Proteomes" id="UP000308230"/>
    </source>
</evidence>
<organism evidence="1 2">
    <name type="scientific">Exobacillus caeni</name>
    <dbReference type="NCBI Taxonomy" id="2574798"/>
    <lineage>
        <taxon>Bacteria</taxon>
        <taxon>Bacillati</taxon>
        <taxon>Bacillota</taxon>
        <taxon>Bacilli</taxon>
        <taxon>Bacillales</taxon>
        <taxon>Guptibacillaceae</taxon>
        <taxon>Exobacillus</taxon>
    </lineage>
</organism>
<dbReference type="EMBL" id="SWLG01000010">
    <property type="protein sequence ID" value="TLS36480.1"/>
    <property type="molecule type" value="Genomic_DNA"/>
</dbReference>
<sequence length="395" mass="46736">MQDSEKRKAIEKFLLDIDVLDDIESRLANFNVFETLGIVNTEIRHSNVLSWLLNPKENHGLGDTYIKKFMQEVFYHNQFNLTNSNITLLDISLMDYYTFYIRREWRNIDLLAFSEEHKIVMVIENKIWSKESKHQLKKYMEIVSKEFPSYSKVFLFLTPNGDTPSDEENWLTIDYNYILNTLEKTVALRKDSISQSVSIFITQYIEVLRRYIVGENELERICKEIYSKHQKALDLIFEYKPDTASEIGREVHAYLENHSFIIKDKSNKRYIRFTTKPIDMKIEKEGSGWTSTNRIFLFELQNYPDKILMKAIIGPGEQIIREKIHFLAESKPKLFNKAKGTLSGQYNQIYSKELVSRKYYEENDVEAVKDKVIKELDKFISKDMAAIEKEVVDHF</sequence>
<accession>A0A5R9F1Y2</accession>
<keyword evidence="2" id="KW-1185">Reference proteome</keyword>
<name>A0A5R9F1Y2_9BACL</name>
<dbReference type="AlphaFoldDB" id="A0A5R9F1Y2"/>
<evidence type="ECO:0000313" key="1">
    <source>
        <dbReference type="EMBL" id="TLS36480.1"/>
    </source>
</evidence>
<dbReference type="OrthoDB" id="1453311at2"/>
<evidence type="ECO:0008006" key="3">
    <source>
        <dbReference type="Google" id="ProtNLM"/>
    </source>
</evidence>
<reference evidence="1 2" key="1">
    <citation type="submission" date="2019-04" db="EMBL/GenBank/DDBJ databases">
        <title>Bacillus caeni sp. nov., a bacterium isolated from mangrove sediment.</title>
        <authorList>
            <person name="Huang H."/>
            <person name="Mo K."/>
            <person name="Hu Y."/>
        </authorList>
    </citation>
    <scope>NUCLEOTIDE SEQUENCE [LARGE SCALE GENOMIC DNA]</scope>
    <source>
        <strain evidence="1 2">HB172195</strain>
    </source>
</reference>
<dbReference type="Proteomes" id="UP000308230">
    <property type="component" value="Unassembled WGS sequence"/>
</dbReference>
<dbReference type="RefSeq" id="WP_138127516.1">
    <property type="nucleotide sequence ID" value="NZ_SWLG01000010.1"/>
</dbReference>